<evidence type="ECO:0000259" key="12">
    <source>
        <dbReference type="Pfam" id="PF01225"/>
    </source>
</evidence>
<keyword evidence="2 10" id="KW-0436">Ligase</keyword>
<dbReference type="PANTHER" id="PTHR43024">
    <property type="entry name" value="UDP-N-ACETYLMURAMOYL-TRIPEPTIDE--D-ALANYL-D-ALANINE LIGASE"/>
    <property type="match status" value="1"/>
</dbReference>
<dbReference type="GO" id="GO:0008360">
    <property type="term" value="P:regulation of cell shape"/>
    <property type="evidence" value="ECO:0007669"/>
    <property type="project" value="UniProtKB-KW"/>
</dbReference>
<dbReference type="PANTHER" id="PTHR43024:SF1">
    <property type="entry name" value="UDP-N-ACETYLMURAMOYL-TRIPEPTIDE--D-ALANYL-D-ALANINE LIGASE"/>
    <property type="match status" value="1"/>
</dbReference>
<proteinExistence type="inferred from homology"/>
<dbReference type="STRING" id="2325.TKV_c15460"/>
<feature type="domain" description="Mur ligase central" evidence="14">
    <location>
        <begin position="113"/>
        <end position="297"/>
    </location>
</feature>
<keyword evidence="8 10" id="KW-0131">Cell cycle</keyword>
<dbReference type="InterPro" id="IPR036615">
    <property type="entry name" value="Mur_ligase_C_dom_sf"/>
</dbReference>
<dbReference type="SUPFAM" id="SSF63418">
    <property type="entry name" value="MurE/MurF N-terminal domain"/>
    <property type="match status" value="1"/>
</dbReference>
<dbReference type="GO" id="GO:0005737">
    <property type="term" value="C:cytoplasm"/>
    <property type="evidence" value="ECO:0007669"/>
    <property type="project" value="UniProtKB-SubCell"/>
</dbReference>
<evidence type="ECO:0000256" key="1">
    <source>
        <dbReference type="ARBA" id="ARBA00022490"/>
    </source>
</evidence>
<protein>
    <recommendedName>
        <fullName evidence="10 11">UDP-N-acetylmuramoyl-tripeptide--D-alanyl-D-alanine ligase</fullName>
        <ecNumber evidence="10 11">6.3.2.10</ecNumber>
    </recommendedName>
    <alternativeName>
        <fullName evidence="10">D-alanyl-D-alanine-adding enzyme</fullName>
    </alternativeName>
</protein>
<feature type="domain" description="Mur ligase C-terminal" evidence="13">
    <location>
        <begin position="320"/>
        <end position="445"/>
    </location>
</feature>
<evidence type="ECO:0000256" key="4">
    <source>
        <dbReference type="ARBA" id="ARBA00022741"/>
    </source>
</evidence>
<dbReference type="RefSeq" id="WP_049685423.1">
    <property type="nucleotide sequence ID" value="NZ_CP009170.1"/>
</dbReference>
<reference evidence="16" key="1">
    <citation type="journal article" date="2015" name="Genome Announc.">
        <title>Whole-Genome Sequences of 80 Environmental and Clinical Isolates of Burkholderia pseudomallei.</title>
        <authorList>
            <person name="Johnson S.L."/>
            <person name="Baker A.L."/>
            <person name="Chain P.S."/>
            <person name="Currie B.J."/>
            <person name="Daligault H.E."/>
            <person name="Davenport K.W."/>
            <person name="Davis C.B."/>
            <person name="Inglis T.J."/>
            <person name="Kaestli M."/>
            <person name="Koren S."/>
            <person name="Mayo M."/>
            <person name="Merritt A.J."/>
            <person name="Price E.P."/>
            <person name="Sarovich D.S."/>
            <person name="Warner J."/>
            <person name="Rosovitz M.J."/>
        </authorList>
    </citation>
    <scope>NUCLEOTIDE SEQUENCE [LARGE SCALE GENOMIC DNA]</scope>
    <source>
        <strain evidence="16">DSM 2030</strain>
    </source>
</reference>
<keyword evidence="5 10" id="KW-0067">ATP-binding</keyword>
<feature type="domain" description="Mur ligase N-terminal catalytic" evidence="12">
    <location>
        <begin position="25"/>
        <end position="102"/>
    </location>
</feature>
<dbReference type="InterPro" id="IPR004101">
    <property type="entry name" value="Mur_ligase_C"/>
</dbReference>
<keyword evidence="9 10" id="KW-0961">Cell wall biogenesis/degradation</keyword>
<gene>
    <name evidence="10 15" type="primary">murF</name>
    <name evidence="15" type="ORF">TKV_c15460</name>
</gene>
<dbReference type="Pfam" id="PF01225">
    <property type="entry name" value="Mur_ligase"/>
    <property type="match status" value="1"/>
</dbReference>
<dbReference type="InterPro" id="IPR035911">
    <property type="entry name" value="MurE/MurF_N"/>
</dbReference>
<dbReference type="GO" id="GO:0009252">
    <property type="term" value="P:peptidoglycan biosynthetic process"/>
    <property type="evidence" value="ECO:0007669"/>
    <property type="project" value="UniProtKB-UniRule"/>
</dbReference>
<dbReference type="GO" id="GO:0047480">
    <property type="term" value="F:UDP-N-acetylmuramoyl-tripeptide-D-alanyl-D-alanine ligase activity"/>
    <property type="evidence" value="ECO:0007669"/>
    <property type="project" value="UniProtKB-UniRule"/>
</dbReference>
<keyword evidence="3 10" id="KW-0132">Cell division</keyword>
<keyword evidence="16" id="KW-1185">Reference proteome</keyword>
<comment type="catalytic activity">
    <reaction evidence="10 11">
        <text>D-alanyl-D-alanine + UDP-N-acetyl-alpha-D-muramoyl-L-alanyl-gamma-D-glutamyl-meso-2,6-diaminopimelate + ATP = UDP-N-acetyl-alpha-D-muramoyl-L-alanyl-gamma-D-glutamyl-meso-2,6-diaminopimeloyl-D-alanyl-D-alanine + ADP + phosphate + H(+)</text>
        <dbReference type="Rhea" id="RHEA:28374"/>
        <dbReference type="ChEBI" id="CHEBI:15378"/>
        <dbReference type="ChEBI" id="CHEBI:30616"/>
        <dbReference type="ChEBI" id="CHEBI:43474"/>
        <dbReference type="ChEBI" id="CHEBI:57822"/>
        <dbReference type="ChEBI" id="CHEBI:61386"/>
        <dbReference type="ChEBI" id="CHEBI:83905"/>
        <dbReference type="ChEBI" id="CHEBI:456216"/>
        <dbReference type="EC" id="6.3.2.10"/>
    </reaction>
</comment>
<evidence type="ECO:0000256" key="6">
    <source>
        <dbReference type="ARBA" id="ARBA00022960"/>
    </source>
</evidence>
<evidence type="ECO:0000256" key="8">
    <source>
        <dbReference type="ARBA" id="ARBA00023306"/>
    </source>
</evidence>
<evidence type="ECO:0000259" key="14">
    <source>
        <dbReference type="Pfam" id="PF08245"/>
    </source>
</evidence>
<dbReference type="EC" id="6.3.2.10" evidence="10 11"/>
<evidence type="ECO:0000259" key="13">
    <source>
        <dbReference type="Pfam" id="PF02875"/>
    </source>
</evidence>
<dbReference type="SUPFAM" id="SSF53244">
    <property type="entry name" value="MurD-like peptide ligases, peptide-binding domain"/>
    <property type="match status" value="1"/>
</dbReference>
<evidence type="ECO:0000256" key="11">
    <source>
        <dbReference type="RuleBase" id="RU004136"/>
    </source>
</evidence>
<dbReference type="InterPro" id="IPR005863">
    <property type="entry name" value="UDP-N-AcMur_synth"/>
</dbReference>
<dbReference type="InterPro" id="IPR000713">
    <property type="entry name" value="Mur_ligase_N"/>
</dbReference>
<dbReference type="Pfam" id="PF02875">
    <property type="entry name" value="Mur_ligase_C"/>
    <property type="match status" value="1"/>
</dbReference>
<dbReference type="EMBL" id="CP009170">
    <property type="protein sequence ID" value="AIS52711.1"/>
    <property type="molecule type" value="Genomic_DNA"/>
</dbReference>
<keyword evidence="1 10" id="KW-0963">Cytoplasm</keyword>
<evidence type="ECO:0000256" key="10">
    <source>
        <dbReference type="HAMAP-Rule" id="MF_02019"/>
    </source>
</evidence>
<comment type="similarity">
    <text evidence="10">Belongs to the MurCDEF family. MurF subfamily.</text>
</comment>
<dbReference type="Gene3D" id="3.90.190.20">
    <property type="entry name" value="Mur ligase, C-terminal domain"/>
    <property type="match status" value="1"/>
</dbReference>
<dbReference type="GO" id="GO:0051301">
    <property type="term" value="P:cell division"/>
    <property type="evidence" value="ECO:0007669"/>
    <property type="project" value="UniProtKB-KW"/>
</dbReference>
<keyword evidence="6 10" id="KW-0133">Cell shape</keyword>
<dbReference type="HAMAP" id="MF_02019">
    <property type="entry name" value="MurF"/>
    <property type="match status" value="1"/>
</dbReference>
<dbReference type="InterPro" id="IPR036565">
    <property type="entry name" value="Mur-like_cat_sf"/>
</dbReference>
<dbReference type="GO" id="GO:0005524">
    <property type="term" value="F:ATP binding"/>
    <property type="evidence" value="ECO:0007669"/>
    <property type="project" value="UniProtKB-UniRule"/>
</dbReference>
<dbReference type="InterPro" id="IPR051046">
    <property type="entry name" value="MurCDEF_CellWall_CoF430Synth"/>
</dbReference>
<keyword evidence="7 10" id="KW-0573">Peptidoglycan synthesis</keyword>
<name>A0A097ASB4_THEKI</name>
<dbReference type="eggNOG" id="COG0770">
    <property type="taxonomic scope" value="Bacteria"/>
</dbReference>
<accession>A0A097ASB4</accession>
<comment type="subcellular location">
    <subcellularLocation>
        <location evidence="10 11">Cytoplasm</location>
    </subcellularLocation>
</comment>
<sequence>MMELLVKELINAVEGKLVNGNTNVKITGISTDSRKITKGELFVPLKGERFDGEDFVKDAVSSGAVAVITADLRNVELLKDTTVAVIYVKDTLTAFHEIAAYYRKKFDIPFIAVTGSSGKTTTKDMIAEVLSKKYAVLKTGGNFNNEIGLPLTIFRLESYHQIAVVEMGMSGIGEIKRLKEIAKPQVAVFTNIGVAHIEKLGSRENILKAKAELIEDFGENNVIVLNADDDMLVRLPQTYRGKYYKYGITNGDVKAYNIEKDERGVRYVLKVRELEKRVELSIPGMHNVYNSLAAICVGLEFGVSVEDMADALREFKPEKMRLNIIDGGKIKIIDDAYNANPDSMKAALTVLRDLDSKRKVAVLGDMLELGEYSKEAHKDIGKFVLECGIDVLVTSGNFAKYIAEEAKICGMNSSNIFICKNNEEANKVLDSIIKEGDLILVKGSRGMKMEQIVHHLQERVK</sequence>
<dbReference type="HOGENOM" id="CLU_031507_4_0_9"/>
<dbReference type="NCBIfam" id="TIGR01143">
    <property type="entry name" value="murF"/>
    <property type="match status" value="1"/>
</dbReference>
<dbReference type="InterPro" id="IPR013221">
    <property type="entry name" value="Mur_ligase_cen"/>
</dbReference>
<dbReference type="KEGG" id="tki:TKV_c15460"/>
<dbReference type="AlphaFoldDB" id="A0A097ASB4"/>
<dbReference type="SUPFAM" id="SSF53623">
    <property type="entry name" value="MurD-like peptide ligases, catalytic domain"/>
    <property type="match status" value="1"/>
</dbReference>
<evidence type="ECO:0000256" key="5">
    <source>
        <dbReference type="ARBA" id="ARBA00022840"/>
    </source>
</evidence>
<dbReference type="UniPathway" id="UPA00219"/>
<evidence type="ECO:0000256" key="2">
    <source>
        <dbReference type="ARBA" id="ARBA00022598"/>
    </source>
</evidence>
<comment type="pathway">
    <text evidence="10 11">Cell wall biogenesis; peptidoglycan biosynthesis.</text>
</comment>
<evidence type="ECO:0000313" key="15">
    <source>
        <dbReference type="EMBL" id="AIS52711.1"/>
    </source>
</evidence>
<dbReference type="OrthoDB" id="9801978at2"/>
<dbReference type="Pfam" id="PF08245">
    <property type="entry name" value="Mur_ligase_M"/>
    <property type="match status" value="1"/>
</dbReference>
<dbReference type="GO" id="GO:0008766">
    <property type="term" value="F:UDP-N-acetylmuramoylalanyl-D-glutamyl-2,6-diaminopimelate-D-alanyl-D-alanine ligase activity"/>
    <property type="evidence" value="ECO:0007669"/>
    <property type="project" value="RHEA"/>
</dbReference>
<evidence type="ECO:0000256" key="7">
    <source>
        <dbReference type="ARBA" id="ARBA00022984"/>
    </source>
</evidence>
<evidence type="ECO:0000256" key="9">
    <source>
        <dbReference type="ARBA" id="ARBA00023316"/>
    </source>
</evidence>
<evidence type="ECO:0000256" key="3">
    <source>
        <dbReference type="ARBA" id="ARBA00022618"/>
    </source>
</evidence>
<dbReference type="GO" id="GO:0071555">
    <property type="term" value="P:cell wall organization"/>
    <property type="evidence" value="ECO:0007669"/>
    <property type="project" value="UniProtKB-KW"/>
</dbReference>
<evidence type="ECO:0000313" key="16">
    <source>
        <dbReference type="Proteomes" id="UP000029669"/>
    </source>
</evidence>
<dbReference type="Proteomes" id="UP000029669">
    <property type="component" value="Chromosome"/>
</dbReference>
<dbReference type="Gene3D" id="3.40.1190.10">
    <property type="entry name" value="Mur-like, catalytic domain"/>
    <property type="match status" value="1"/>
</dbReference>
<keyword evidence="4 10" id="KW-0547">Nucleotide-binding</keyword>
<dbReference type="Gene3D" id="3.40.1390.10">
    <property type="entry name" value="MurE/MurF, N-terminal domain"/>
    <property type="match status" value="1"/>
</dbReference>
<feature type="binding site" evidence="10">
    <location>
        <begin position="115"/>
        <end position="121"/>
    </location>
    <ligand>
        <name>ATP</name>
        <dbReference type="ChEBI" id="CHEBI:30616"/>
    </ligand>
</feature>
<organism evidence="15 16">
    <name type="scientific">Thermoanaerobacter kivui</name>
    <name type="common">Acetogenium kivui</name>
    <dbReference type="NCBI Taxonomy" id="2325"/>
    <lineage>
        <taxon>Bacteria</taxon>
        <taxon>Bacillati</taxon>
        <taxon>Bacillota</taxon>
        <taxon>Clostridia</taxon>
        <taxon>Thermoanaerobacterales</taxon>
        <taxon>Thermoanaerobacteraceae</taxon>
        <taxon>Thermoanaerobacter</taxon>
    </lineage>
</organism>
<comment type="function">
    <text evidence="10 11">Involved in cell wall formation. Catalyzes the final step in the synthesis of UDP-N-acetylmuramoyl-pentapeptide, the precursor of murein.</text>
</comment>